<dbReference type="Pfam" id="PF01078">
    <property type="entry name" value="Mg_chelatase"/>
    <property type="match status" value="1"/>
</dbReference>
<dbReference type="OrthoDB" id="9813147at2"/>
<protein>
    <submittedName>
        <fullName evidence="3">Magnesium chelatase family protein</fullName>
    </submittedName>
</protein>
<name>A0A1G6SXF8_9ACTN</name>
<feature type="domain" description="AAA+ ATPase" evidence="2">
    <location>
        <begin position="214"/>
        <end position="397"/>
    </location>
</feature>
<evidence type="ECO:0000313" key="3">
    <source>
        <dbReference type="EMBL" id="SDD21508.1"/>
    </source>
</evidence>
<dbReference type="InterPro" id="IPR027417">
    <property type="entry name" value="P-loop_NTPase"/>
</dbReference>
<dbReference type="CDD" id="cd00009">
    <property type="entry name" value="AAA"/>
    <property type="match status" value="1"/>
</dbReference>
<dbReference type="Pfam" id="PF13541">
    <property type="entry name" value="ChlI"/>
    <property type="match status" value="1"/>
</dbReference>
<dbReference type="InterPro" id="IPR020568">
    <property type="entry name" value="Ribosomal_Su5_D2-typ_SF"/>
</dbReference>
<dbReference type="PANTHER" id="PTHR32039:SF7">
    <property type="entry name" value="COMPETENCE PROTEIN COMM"/>
    <property type="match status" value="1"/>
</dbReference>
<dbReference type="Pfam" id="PF13335">
    <property type="entry name" value="Mg_chelatase_C"/>
    <property type="match status" value="1"/>
</dbReference>
<dbReference type="SMART" id="SM00382">
    <property type="entry name" value="AAA"/>
    <property type="match status" value="1"/>
</dbReference>
<dbReference type="InterPro" id="IPR004482">
    <property type="entry name" value="Mg_chelat-rel"/>
</dbReference>
<dbReference type="EMBL" id="FNAD01000002">
    <property type="protein sequence ID" value="SDD21508.1"/>
    <property type="molecule type" value="Genomic_DNA"/>
</dbReference>
<dbReference type="Gene3D" id="3.30.230.10">
    <property type="match status" value="1"/>
</dbReference>
<dbReference type="STRING" id="58114.SAMN05216270_102355"/>
<accession>A0A1G6SXF8</accession>
<dbReference type="RefSeq" id="WP_091029725.1">
    <property type="nucleotide sequence ID" value="NZ_FNAD01000002.1"/>
</dbReference>
<dbReference type="SUPFAM" id="SSF54211">
    <property type="entry name" value="Ribosomal protein S5 domain 2-like"/>
    <property type="match status" value="1"/>
</dbReference>
<dbReference type="InterPro" id="IPR000523">
    <property type="entry name" value="Mg_chelatse_chII-like_cat_dom"/>
</dbReference>
<evidence type="ECO:0000256" key="1">
    <source>
        <dbReference type="ARBA" id="ARBA00006354"/>
    </source>
</evidence>
<dbReference type="SUPFAM" id="SSF52540">
    <property type="entry name" value="P-loop containing nucleoside triphosphate hydrolases"/>
    <property type="match status" value="1"/>
</dbReference>
<dbReference type="Proteomes" id="UP000198949">
    <property type="component" value="Unassembled WGS sequence"/>
</dbReference>
<evidence type="ECO:0000313" key="4">
    <source>
        <dbReference type="Proteomes" id="UP000198949"/>
    </source>
</evidence>
<evidence type="ECO:0000259" key="2">
    <source>
        <dbReference type="SMART" id="SM00382"/>
    </source>
</evidence>
<dbReference type="InterPro" id="IPR045006">
    <property type="entry name" value="CHLI-like"/>
</dbReference>
<dbReference type="InterPro" id="IPR003593">
    <property type="entry name" value="AAA+_ATPase"/>
</dbReference>
<reference evidence="4" key="1">
    <citation type="submission" date="2016-10" db="EMBL/GenBank/DDBJ databases">
        <authorList>
            <person name="Varghese N."/>
            <person name="Submissions S."/>
        </authorList>
    </citation>
    <scope>NUCLEOTIDE SEQUENCE [LARGE SCALE GENOMIC DNA]</scope>
    <source>
        <strain evidence="4">CGMCC 4.3516</strain>
    </source>
</reference>
<dbReference type="InterPro" id="IPR014721">
    <property type="entry name" value="Ribsml_uS5_D2-typ_fold_subgr"/>
</dbReference>
<proteinExistence type="inferred from homology"/>
<dbReference type="PANTHER" id="PTHR32039">
    <property type="entry name" value="MAGNESIUM-CHELATASE SUBUNIT CHLI"/>
    <property type="match status" value="1"/>
</dbReference>
<dbReference type="AlphaFoldDB" id="A0A1G6SXF8"/>
<sequence length="513" mass="54631">MGYARTNTVCMIGATAVAVTVEASVFKSSSKGADTVRMSGLPDNVVNQAQTRVRSAMANSALRFPDRSVSVNFGPASVPTTGSAADLALALTIMCAADTLPVEKLDDTVLLAELGLDGSLRAVPGTLPALMEARRIGMRKAIVSPENAAEAALVADLAVVAPRDLATLVAWIFGQAELEPVTRSATAPPAPLADLADVRGQPTARRALEITAAGGHHMLMVGPPGAGKTMLAERLPSILPPLADAEAVEVTSLHSLRGRFTGGAAELLHYAPFEAPHHSMTMQALVGGGHGHIGPGSLALAHRGVLFIDEAPEWSRPVLDALRQPLECGEVRIRRANTSVSYPAKVILVLAANPCPCAPNKPQDCVCKPTARRGYLQRISRPLLDRIDLRVNLPAVPPSAILAEVSEAEPSESVAKRVARAREAAATRWAEAGERWQLNSEVPGPALRSDRWRLPVPVRRTVDELLMKERITARGYDRVLKLAWTIADLREHDRPTAEDITAASELRLGYTLS</sequence>
<dbReference type="InterPro" id="IPR025158">
    <property type="entry name" value="Mg_chelat-rel_C"/>
</dbReference>
<comment type="similarity">
    <text evidence="1">Belongs to the Mg-chelatase subunits D/I family. ComM subfamily.</text>
</comment>
<dbReference type="NCBIfam" id="TIGR00368">
    <property type="entry name" value="YifB family Mg chelatase-like AAA ATPase"/>
    <property type="match status" value="1"/>
</dbReference>
<keyword evidence="4" id="KW-1185">Reference proteome</keyword>
<organism evidence="3 4">
    <name type="scientific">Glycomyces harbinensis</name>
    <dbReference type="NCBI Taxonomy" id="58114"/>
    <lineage>
        <taxon>Bacteria</taxon>
        <taxon>Bacillati</taxon>
        <taxon>Actinomycetota</taxon>
        <taxon>Actinomycetes</taxon>
        <taxon>Glycomycetales</taxon>
        <taxon>Glycomycetaceae</taxon>
        <taxon>Glycomyces</taxon>
    </lineage>
</organism>
<gene>
    <name evidence="3" type="ORF">SAMN05216270_102355</name>
</gene>
<dbReference type="GO" id="GO:0005524">
    <property type="term" value="F:ATP binding"/>
    <property type="evidence" value="ECO:0007669"/>
    <property type="project" value="InterPro"/>
</dbReference>
<dbReference type="Gene3D" id="3.40.50.300">
    <property type="entry name" value="P-loop containing nucleotide triphosphate hydrolases"/>
    <property type="match status" value="1"/>
</dbReference>